<comment type="caution">
    <text evidence="13">The sequence shown here is derived from an EMBL/GenBank/DDBJ whole genome shotgun (WGS) entry which is preliminary data.</text>
</comment>
<dbReference type="Proteomes" id="UP000294887">
    <property type="component" value="Unassembled WGS sequence"/>
</dbReference>
<name>A0A4R1EYZ1_9GAMM</name>
<keyword evidence="14" id="KW-1185">Reference proteome</keyword>
<dbReference type="NCBIfam" id="TIGR00479">
    <property type="entry name" value="rumA"/>
    <property type="match status" value="1"/>
</dbReference>
<reference evidence="13 14" key="1">
    <citation type="submission" date="2019-03" db="EMBL/GenBank/DDBJ databases">
        <title>Genomic Encyclopedia of Type Strains, Phase IV (KMG-IV): sequencing the most valuable type-strain genomes for metagenomic binning, comparative biology and taxonomic classification.</title>
        <authorList>
            <person name="Goeker M."/>
        </authorList>
    </citation>
    <scope>NUCLEOTIDE SEQUENCE [LARGE SCALE GENOMIC DNA]</scope>
    <source>
        <strain evidence="13 14">DSM 24830</strain>
    </source>
</reference>
<dbReference type="OrthoDB" id="9804590at2"/>
<dbReference type="PROSITE" id="PS01230">
    <property type="entry name" value="TRMA_1"/>
    <property type="match status" value="1"/>
</dbReference>
<dbReference type="NCBIfam" id="NF009639">
    <property type="entry name" value="PRK13168.1"/>
    <property type="match status" value="1"/>
</dbReference>
<evidence type="ECO:0000256" key="6">
    <source>
        <dbReference type="ARBA" id="ARBA00022723"/>
    </source>
</evidence>
<dbReference type="InterPro" id="IPR030391">
    <property type="entry name" value="MeTrfase_TrmA_CS"/>
</dbReference>
<dbReference type="FunFam" id="2.40.50.140:FF:000097">
    <property type="entry name" value="23S rRNA (uracil(1939)-C(5))-methyltransferase RlmD"/>
    <property type="match status" value="1"/>
</dbReference>
<evidence type="ECO:0000256" key="10">
    <source>
        <dbReference type="PROSITE-ProRule" id="PRU01024"/>
    </source>
</evidence>
<dbReference type="InterPro" id="IPR001566">
    <property type="entry name" value="23S_rRNA_MeTrfase_RlmD"/>
</dbReference>
<dbReference type="Gene3D" id="2.40.50.1070">
    <property type="match status" value="1"/>
</dbReference>
<organism evidence="13 14">
    <name type="scientific">Cocleimonas flava</name>
    <dbReference type="NCBI Taxonomy" id="634765"/>
    <lineage>
        <taxon>Bacteria</taxon>
        <taxon>Pseudomonadati</taxon>
        <taxon>Pseudomonadota</taxon>
        <taxon>Gammaproteobacteria</taxon>
        <taxon>Thiotrichales</taxon>
        <taxon>Thiotrichaceae</taxon>
        <taxon>Cocleimonas</taxon>
    </lineage>
</organism>
<dbReference type="PANTHER" id="PTHR11061:SF49">
    <property type="entry name" value="23S RRNA (URACIL(1939)-C(5))-METHYLTRANSFERASE RLMD"/>
    <property type="match status" value="1"/>
</dbReference>
<keyword evidence="3 9" id="KW-0489">Methyltransferase</keyword>
<sequence length="449" mass="50432">MARRRTRKQRLPQDPVEAEIESLSHEGRGVAHIDGKAVFVSGALPGEKVTFIYTSKNRSHDEGKIEEVLTASPDRVEPKCEHYDICGGCSLQHLSSEAQIKYKQQSMLDGLKHLGKVEPAEVFEPMTGDSWGYRRKARLGVKFVYKKDKVLVGFRERHGGFLADINSCVVLHESVGLKLEDFQKLIYQMDSRDSTPQIEVAVGDENTALIIRHLKPLSDQDTELWIGFAQEHSFQLYLQPKGPDTVHLIWPEADQNPGLYYEHKAFDTKVAFGPQDFFQVNSSINTQMVPRAVELLKLTGSERVLDLFCGLGNFTLPIARNATQVTGVEGDLVMVKRARETAKANGIDNTEYFVCNLMGTELELKSEPWLKKQYDCILLDPPRSGAKEIIEYFGKLKAKRIVYVSCHPATLARDAGELVHTHGYKLVGAGVMDMFPQTAHVESIAVFER</sequence>
<evidence type="ECO:0000256" key="8">
    <source>
        <dbReference type="ARBA" id="ARBA00023014"/>
    </source>
</evidence>
<evidence type="ECO:0000256" key="1">
    <source>
        <dbReference type="ARBA" id="ARBA00022485"/>
    </source>
</evidence>
<evidence type="ECO:0000313" key="14">
    <source>
        <dbReference type="Proteomes" id="UP000294887"/>
    </source>
</evidence>
<keyword evidence="2 9" id="KW-0698">rRNA processing</keyword>
<dbReference type="InterPro" id="IPR002792">
    <property type="entry name" value="TRAM_dom"/>
</dbReference>
<accession>A0A4R1EYZ1</accession>
<dbReference type="PROSITE" id="PS50926">
    <property type="entry name" value="TRAM"/>
    <property type="match status" value="1"/>
</dbReference>
<dbReference type="HAMAP" id="MF_01010">
    <property type="entry name" value="23SrRNA_methyltr_RlmD"/>
    <property type="match status" value="1"/>
</dbReference>
<dbReference type="EMBL" id="SMFQ01000004">
    <property type="protein sequence ID" value="TCJ84448.1"/>
    <property type="molecule type" value="Genomic_DNA"/>
</dbReference>
<feature type="binding site" evidence="9">
    <location>
        <position position="313"/>
    </location>
    <ligand>
        <name>S-adenosyl-L-methionine</name>
        <dbReference type="ChEBI" id="CHEBI:59789"/>
    </ligand>
</feature>
<dbReference type="GO" id="GO:0051539">
    <property type="term" value="F:4 iron, 4 sulfur cluster binding"/>
    <property type="evidence" value="ECO:0007669"/>
    <property type="project" value="UniProtKB-KW"/>
</dbReference>
<dbReference type="SUPFAM" id="SSF50249">
    <property type="entry name" value="Nucleic acid-binding proteins"/>
    <property type="match status" value="1"/>
</dbReference>
<feature type="active site" description="Nucleophile" evidence="9 10">
    <location>
        <position position="406"/>
    </location>
</feature>
<keyword evidence="5 9" id="KW-0949">S-adenosyl-L-methionine</keyword>
<dbReference type="InterPro" id="IPR029063">
    <property type="entry name" value="SAM-dependent_MTases_sf"/>
</dbReference>
<dbReference type="EC" id="2.1.1.190" evidence="9"/>
<keyword evidence="7 9" id="KW-0408">Iron</keyword>
<evidence type="ECO:0000256" key="9">
    <source>
        <dbReference type="HAMAP-Rule" id="MF_01010"/>
    </source>
</evidence>
<dbReference type="RefSeq" id="WP_131906206.1">
    <property type="nucleotide sequence ID" value="NZ_BAAAFU010000006.1"/>
</dbReference>
<evidence type="ECO:0000259" key="12">
    <source>
        <dbReference type="PROSITE" id="PS50926"/>
    </source>
</evidence>
<feature type="binding site" evidence="9">
    <location>
        <position position="89"/>
    </location>
    <ligand>
        <name>[4Fe-4S] cluster</name>
        <dbReference type="ChEBI" id="CHEBI:49883"/>
    </ligand>
</feature>
<dbReference type="PROSITE" id="PS01231">
    <property type="entry name" value="TRMA_2"/>
    <property type="match status" value="1"/>
</dbReference>
<dbReference type="GO" id="GO:0070475">
    <property type="term" value="P:rRNA base methylation"/>
    <property type="evidence" value="ECO:0007669"/>
    <property type="project" value="TreeGrafter"/>
</dbReference>
<dbReference type="CDD" id="cd02440">
    <property type="entry name" value="AdoMet_MTases"/>
    <property type="match status" value="1"/>
</dbReference>
<feature type="active site" evidence="11">
    <location>
        <position position="406"/>
    </location>
</feature>
<evidence type="ECO:0000256" key="2">
    <source>
        <dbReference type="ARBA" id="ARBA00022552"/>
    </source>
</evidence>
<dbReference type="PANTHER" id="PTHR11061">
    <property type="entry name" value="RNA M5U METHYLTRANSFERASE"/>
    <property type="match status" value="1"/>
</dbReference>
<feature type="domain" description="TRAM" evidence="12">
    <location>
        <begin position="8"/>
        <end position="67"/>
    </location>
</feature>
<dbReference type="InterPro" id="IPR012340">
    <property type="entry name" value="NA-bd_OB-fold"/>
</dbReference>
<comment type="function">
    <text evidence="9">Catalyzes the formation of 5-methyl-uridine at position 1939 (m5U1939) in 23S rRNA.</text>
</comment>
<dbReference type="AlphaFoldDB" id="A0A4R1EYZ1"/>
<feature type="binding site" evidence="9">
    <location>
        <position position="356"/>
    </location>
    <ligand>
        <name>S-adenosyl-L-methionine</name>
        <dbReference type="ChEBI" id="CHEBI:59789"/>
    </ligand>
</feature>
<dbReference type="GO" id="GO:0005506">
    <property type="term" value="F:iron ion binding"/>
    <property type="evidence" value="ECO:0007669"/>
    <property type="project" value="UniProtKB-UniRule"/>
</dbReference>
<feature type="binding site" evidence="9 10">
    <location>
        <position position="308"/>
    </location>
    <ligand>
        <name>S-adenosyl-L-methionine</name>
        <dbReference type="ChEBI" id="CHEBI:59789"/>
    </ligand>
</feature>
<dbReference type="InterPro" id="IPR030390">
    <property type="entry name" value="MeTrfase_TrmA_AS"/>
</dbReference>
<feature type="binding site" evidence="9">
    <location>
        <position position="168"/>
    </location>
    <ligand>
        <name>[4Fe-4S] cluster</name>
        <dbReference type="ChEBI" id="CHEBI:49883"/>
    </ligand>
</feature>
<keyword evidence="4 9" id="KW-0808">Transferase</keyword>
<feature type="binding site" evidence="9 10">
    <location>
        <position position="380"/>
    </location>
    <ligand>
        <name>S-adenosyl-L-methionine</name>
        <dbReference type="ChEBI" id="CHEBI:59789"/>
    </ligand>
</feature>
<dbReference type="SUPFAM" id="SSF53335">
    <property type="entry name" value="S-adenosyl-L-methionine-dependent methyltransferases"/>
    <property type="match status" value="1"/>
</dbReference>
<evidence type="ECO:0000256" key="5">
    <source>
        <dbReference type="ARBA" id="ARBA00022691"/>
    </source>
</evidence>
<dbReference type="Gene3D" id="2.40.50.140">
    <property type="entry name" value="Nucleic acid-binding proteins"/>
    <property type="match status" value="1"/>
</dbReference>
<gene>
    <name evidence="9" type="primary">rlmD</name>
    <name evidence="13" type="ORF">EV695_2405</name>
</gene>
<proteinExistence type="inferred from homology"/>
<keyword evidence="6 9" id="KW-0479">Metal-binding</keyword>
<feature type="binding site" evidence="9 10">
    <location>
        <position position="279"/>
    </location>
    <ligand>
        <name>S-adenosyl-L-methionine</name>
        <dbReference type="ChEBI" id="CHEBI:59789"/>
    </ligand>
</feature>
<feature type="binding site" evidence="9">
    <location>
        <position position="80"/>
    </location>
    <ligand>
        <name>[4Fe-4S] cluster</name>
        <dbReference type="ChEBI" id="CHEBI:49883"/>
    </ligand>
</feature>
<feature type="binding site" evidence="9 10">
    <location>
        <position position="329"/>
    </location>
    <ligand>
        <name>S-adenosyl-L-methionine</name>
        <dbReference type="ChEBI" id="CHEBI:59789"/>
    </ligand>
</feature>
<dbReference type="InterPro" id="IPR010280">
    <property type="entry name" value="U5_MeTrfase_fam"/>
</dbReference>
<keyword evidence="1 9" id="KW-0004">4Fe-4S</keyword>
<feature type="binding site" evidence="9">
    <location>
        <position position="86"/>
    </location>
    <ligand>
        <name>[4Fe-4S] cluster</name>
        <dbReference type="ChEBI" id="CHEBI:49883"/>
    </ligand>
</feature>
<comment type="catalytic activity">
    <reaction evidence="9">
        <text>uridine(1939) in 23S rRNA + S-adenosyl-L-methionine = 5-methyluridine(1939) in 23S rRNA + S-adenosyl-L-homocysteine + H(+)</text>
        <dbReference type="Rhea" id="RHEA:42908"/>
        <dbReference type="Rhea" id="RHEA-COMP:10278"/>
        <dbReference type="Rhea" id="RHEA-COMP:10279"/>
        <dbReference type="ChEBI" id="CHEBI:15378"/>
        <dbReference type="ChEBI" id="CHEBI:57856"/>
        <dbReference type="ChEBI" id="CHEBI:59789"/>
        <dbReference type="ChEBI" id="CHEBI:65315"/>
        <dbReference type="ChEBI" id="CHEBI:74447"/>
        <dbReference type="EC" id="2.1.1.190"/>
    </reaction>
</comment>
<evidence type="ECO:0000313" key="13">
    <source>
        <dbReference type="EMBL" id="TCJ84448.1"/>
    </source>
</evidence>
<dbReference type="Pfam" id="PF01938">
    <property type="entry name" value="TRAM"/>
    <property type="match status" value="1"/>
</dbReference>
<keyword evidence="8 9" id="KW-0411">Iron-sulfur</keyword>
<dbReference type="Gene3D" id="3.40.50.150">
    <property type="entry name" value="Vaccinia Virus protein VP39"/>
    <property type="match status" value="1"/>
</dbReference>
<evidence type="ECO:0000256" key="11">
    <source>
        <dbReference type="PROSITE-ProRule" id="PRU10015"/>
    </source>
</evidence>
<dbReference type="PROSITE" id="PS51687">
    <property type="entry name" value="SAM_MT_RNA_M5U"/>
    <property type="match status" value="1"/>
</dbReference>
<evidence type="ECO:0000256" key="3">
    <source>
        <dbReference type="ARBA" id="ARBA00022603"/>
    </source>
</evidence>
<dbReference type="GO" id="GO:0070041">
    <property type="term" value="F:rRNA (uridine-C5-)-methyltransferase activity"/>
    <property type="evidence" value="ECO:0007669"/>
    <property type="project" value="UniProtKB-UniRule"/>
</dbReference>
<dbReference type="Pfam" id="PF05958">
    <property type="entry name" value="tRNA_U5-meth_tr"/>
    <property type="match status" value="1"/>
</dbReference>
<protein>
    <recommendedName>
        <fullName evidence="9">23S rRNA (uracil(1939)-C(5))-methyltransferase RlmD</fullName>
        <ecNumber evidence="9">2.1.1.190</ecNumber>
    </recommendedName>
    <alternativeName>
        <fullName evidence="9">23S rRNA(m5U1939)-methyltransferase</fullName>
    </alternativeName>
</protein>
<dbReference type="GO" id="GO:0003723">
    <property type="term" value="F:RNA binding"/>
    <property type="evidence" value="ECO:0007669"/>
    <property type="project" value="InterPro"/>
</dbReference>
<evidence type="ECO:0000256" key="4">
    <source>
        <dbReference type="ARBA" id="ARBA00022679"/>
    </source>
</evidence>
<comment type="similarity">
    <text evidence="9">Belongs to the class I-like SAM-binding methyltransferase superfamily. RNA M5U methyltransferase family. RlmD subfamily.</text>
</comment>
<evidence type="ECO:0000256" key="7">
    <source>
        <dbReference type="ARBA" id="ARBA00023004"/>
    </source>
</evidence>